<dbReference type="GO" id="GO:0008270">
    <property type="term" value="F:zinc ion binding"/>
    <property type="evidence" value="ECO:0007669"/>
    <property type="project" value="TreeGrafter"/>
</dbReference>
<dbReference type="FunFam" id="2.170.150.10:FF:000005">
    <property type="entry name" value="Guanine nucleotide exchange factor MSS4"/>
    <property type="match status" value="1"/>
</dbReference>
<dbReference type="PANTHER" id="PTHR13276:SF0">
    <property type="entry name" value="GUANINE NUCLEOTIDE EXCHANGE FACTOR MSS4"/>
    <property type="match status" value="1"/>
</dbReference>
<dbReference type="AlphaFoldDB" id="A0A6H5GF86"/>
<organism evidence="1 2">
    <name type="scientific">Nesidiocoris tenuis</name>
    <dbReference type="NCBI Taxonomy" id="355587"/>
    <lineage>
        <taxon>Eukaryota</taxon>
        <taxon>Metazoa</taxon>
        <taxon>Ecdysozoa</taxon>
        <taxon>Arthropoda</taxon>
        <taxon>Hexapoda</taxon>
        <taxon>Insecta</taxon>
        <taxon>Pterygota</taxon>
        <taxon>Neoptera</taxon>
        <taxon>Paraneoptera</taxon>
        <taxon>Hemiptera</taxon>
        <taxon>Heteroptera</taxon>
        <taxon>Panheteroptera</taxon>
        <taxon>Cimicomorpha</taxon>
        <taxon>Miridae</taxon>
        <taxon>Dicyphina</taxon>
        <taxon>Nesidiocoris</taxon>
    </lineage>
</organism>
<keyword evidence="2" id="KW-1185">Reference proteome</keyword>
<dbReference type="PROSITE" id="PS51796">
    <property type="entry name" value="MSS4"/>
    <property type="match status" value="1"/>
</dbReference>
<dbReference type="Pfam" id="PF04421">
    <property type="entry name" value="Mss4"/>
    <property type="match status" value="1"/>
</dbReference>
<evidence type="ECO:0000313" key="1">
    <source>
        <dbReference type="EMBL" id="CAB0001608.1"/>
    </source>
</evidence>
<evidence type="ECO:0000313" key="2">
    <source>
        <dbReference type="Proteomes" id="UP000479000"/>
    </source>
</evidence>
<dbReference type="GO" id="GO:0005829">
    <property type="term" value="C:cytosol"/>
    <property type="evidence" value="ECO:0007669"/>
    <property type="project" value="TreeGrafter"/>
</dbReference>
<dbReference type="OrthoDB" id="30840at2759"/>
<proteinExistence type="predicted"/>
<dbReference type="GO" id="GO:0016020">
    <property type="term" value="C:membrane"/>
    <property type="evidence" value="ECO:0007669"/>
    <property type="project" value="TreeGrafter"/>
</dbReference>
<dbReference type="GO" id="GO:0006892">
    <property type="term" value="P:post-Golgi vesicle-mediated transport"/>
    <property type="evidence" value="ECO:0007669"/>
    <property type="project" value="TreeGrafter"/>
</dbReference>
<gene>
    <name evidence="1" type="ORF">NTEN_LOCUS7395</name>
</gene>
<dbReference type="SUPFAM" id="SSF51316">
    <property type="entry name" value="Mss4-like"/>
    <property type="match status" value="1"/>
</dbReference>
<name>A0A6H5GF86_9HEMI</name>
<dbReference type="InterPro" id="IPR011057">
    <property type="entry name" value="Mss4-like_sf"/>
</dbReference>
<dbReference type="GO" id="GO:0007264">
    <property type="term" value="P:small GTPase-mediated signal transduction"/>
    <property type="evidence" value="ECO:0007669"/>
    <property type="project" value="InterPro"/>
</dbReference>
<dbReference type="Proteomes" id="UP000479000">
    <property type="component" value="Unassembled WGS sequence"/>
</dbReference>
<reference evidence="1 2" key="1">
    <citation type="submission" date="2020-02" db="EMBL/GenBank/DDBJ databases">
        <authorList>
            <person name="Ferguson B K."/>
        </authorList>
    </citation>
    <scope>NUCLEOTIDE SEQUENCE [LARGE SCALE GENOMIC DNA]</scope>
</reference>
<dbReference type="InterPro" id="IPR011323">
    <property type="entry name" value="Mss4/transl-control_tumour"/>
</dbReference>
<sequence length="119" mass="13763">MRSVDIESLIEDGKNNSKITCTRCPSKILLPQVGTYVVKEFNLPLMNRKAESDGDSFEEIKDYWQINDMYHFENIGFSKTVDDRKYLICSDCEIGPIGWHDLKTKLNYLALSRVKHVNS</sequence>
<dbReference type="InterPro" id="IPR007515">
    <property type="entry name" value="Mss4"/>
</dbReference>
<dbReference type="GO" id="GO:0015031">
    <property type="term" value="P:protein transport"/>
    <property type="evidence" value="ECO:0007669"/>
    <property type="project" value="UniProtKB-KW"/>
</dbReference>
<accession>A0A6H5GF86</accession>
<protein>
    <submittedName>
        <fullName evidence="1">Uncharacterized protein</fullName>
    </submittedName>
</protein>
<dbReference type="Gene3D" id="2.170.150.10">
    <property type="entry name" value="Metal Binding Protein, Guanine Nucleotide Exchange Factor, Chain A"/>
    <property type="match status" value="1"/>
</dbReference>
<dbReference type="GO" id="GO:0005085">
    <property type="term" value="F:guanyl-nucleotide exchange factor activity"/>
    <property type="evidence" value="ECO:0007669"/>
    <property type="project" value="UniProtKB-KW"/>
</dbReference>
<dbReference type="EMBL" id="CADCXU010011189">
    <property type="protein sequence ID" value="CAB0001608.1"/>
    <property type="molecule type" value="Genomic_DNA"/>
</dbReference>
<dbReference type="PANTHER" id="PTHR13276">
    <property type="entry name" value="GUANINE NUCLEOTIDE EXCHANGE FACTOR MSS4"/>
    <property type="match status" value="1"/>
</dbReference>